<proteinExistence type="predicted"/>
<name>A0A4C1W5W2_EUMVA</name>
<gene>
    <name evidence="2" type="ORF">EVAR_86981_1</name>
</gene>
<accession>A0A4C1W5W2</accession>
<keyword evidence="3" id="KW-1185">Reference proteome</keyword>
<dbReference type="EMBL" id="BGZK01000488">
    <property type="protein sequence ID" value="GBP46728.1"/>
    <property type="molecule type" value="Genomic_DNA"/>
</dbReference>
<comment type="caution">
    <text evidence="2">The sequence shown here is derived from an EMBL/GenBank/DDBJ whole genome shotgun (WGS) entry which is preliminary data.</text>
</comment>
<dbReference type="Proteomes" id="UP000299102">
    <property type="component" value="Unassembled WGS sequence"/>
</dbReference>
<feature type="region of interest" description="Disordered" evidence="1">
    <location>
        <begin position="111"/>
        <end position="139"/>
    </location>
</feature>
<evidence type="ECO:0000313" key="3">
    <source>
        <dbReference type="Proteomes" id="UP000299102"/>
    </source>
</evidence>
<organism evidence="2 3">
    <name type="scientific">Eumeta variegata</name>
    <name type="common">Bagworm moth</name>
    <name type="synonym">Eumeta japonica</name>
    <dbReference type="NCBI Taxonomy" id="151549"/>
    <lineage>
        <taxon>Eukaryota</taxon>
        <taxon>Metazoa</taxon>
        <taxon>Ecdysozoa</taxon>
        <taxon>Arthropoda</taxon>
        <taxon>Hexapoda</taxon>
        <taxon>Insecta</taxon>
        <taxon>Pterygota</taxon>
        <taxon>Neoptera</taxon>
        <taxon>Endopterygota</taxon>
        <taxon>Lepidoptera</taxon>
        <taxon>Glossata</taxon>
        <taxon>Ditrysia</taxon>
        <taxon>Tineoidea</taxon>
        <taxon>Psychidae</taxon>
        <taxon>Oiketicinae</taxon>
        <taxon>Eumeta</taxon>
    </lineage>
</organism>
<dbReference type="AlphaFoldDB" id="A0A4C1W5W2"/>
<evidence type="ECO:0000313" key="2">
    <source>
        <dbReference type="EMBL" id="GBP46728.1"/>
    </source>
</evidence>
<evidence type="ECO:0000256" key="1">
    <source>
        <dbReference type="SAM" id="MobiDB-lite"/>
    </source>
</evidence>
<protein>
    <submittedName>
        <fullName evidence="2">Uncharacterized protein</fullName>
    </submittedName>
</protein>
<sequence length="139" mass="14868">MNWRKNVWTRALGAQREPNRKIIVLPGLAILAPPRVYALCLGTGGTVRFTALVKIHKRSLQNRTGATRLGPRPNEAQRRRTAGAPAVASLAICIKSTIFVLAVREAETKAGPGSGARAWTGRESTPAPVAVGMEGGHRL</sequence>
<reference evidence="2 3" key="1">
    <citation type="journal article" date="2019" name="Commun. Biol.">
        <title>The bagworm genome reveals a unique fibroin gene that provides high tensile strength.</title>
        <authorList>
            <person name="Kono N."/>
            <person name="Nakamura H."/>
            <person name="Ohtoshi R."/>
            <person name="Tomita M."/>
            <person name="Numata K."/>
            <person name="Arakawa K."/>
        </authorList>
    </citation>
    <scope>NUCLEOTIDE SEQUENCE [LARGE SCALE GENOMIC DNA]</scope>
</reference>